<dbReference type="AlphaFoldDB" id="A0A2A6FTN3"/>
<evidence type="ECO:0000259" key="2">
    <source>
        <dbReference type="Pfam" id="PF00144"/>
    </source>
</evidence>
<sequence>MTALLDSTRATATAEALIATPNGPPGSLVGIRHRNRTVLAATGACNSSGDPLTTETIFDLASLTKIAVTTTLLRLATLGSLRWDDLLGDYLPGTACHPDTTLRDLLTHRAGLWEWQPLYLANDDPWCALTRLPLRYRPRTARHYSDLGFLLAGRVIEKVTGTHLADAMTQFLTEPLGMSHTGYGPVRGPVAASSCGDASEREMVASGSPYPMVLSGATLRQAEFPWREQELIGEVNDGNCAHAFGGVAGHAGLFGTANDLLVLASALATAAAPPDRATTARSGAPELWSRALTVDTCRDGPDLGQALGWRSRDILLPDGVHRLLWHPGFTGVAVGFIPDADIALVMLTNRLLTPRPVPTDELWQRVCAGLLGATAHTTSARPVSAP</sequence>
<dbReference type="InterPro" id="IPR050789">
    <property type="entry name" value="Diverse_Enzym_Activities"/>
</dbReference>
<protein>
    <recommendedName>
        <fullName evidence="2">Beta-lactamase-related domain-containing protein</fullName>
    </recommendedName>
</protein>
<dbReference type="InterPro" id="IPR012338">
    <property type="entry name" value="Beta-lactam/transpept-like"/>
</dbReference>
<name>A0A2A6FTN3_9MICO</name>
<organism evidence="3 4">
    <name type="scientific">Candidatus Lumbricidiphila eiseniae</name>
    <dbReference type="NCBI Taxonomy" id="1969409"/>
    <lineage>
        <taxon>Bacteria</taxon>
        <taxon>Bacillati</taxon>
        <taxon>Actinomycetota</taxon>
        <taxon>Actinomycetes</taxon>
        <taxon>Micrococcales</taxon>
        <taxon>Microbacteriaceae</taxon>
        <taxon>Candidatus Lumbricidiphila</taxon>
    </lineage>
</organism>
<proteinExistence type="predicted"/>
<evidence type="ECO:0000313" key="3">
    <source>
        <dbReference type="EMBL" id="PDQ36079.1"/>
    </source>
</evidence>
<dbReference type="PANTHER" id="PTHR43283">
    <property type="entry name" value="BETA-LACTAMASE-RELATED"/>
    <property type="match status" value="1"/>
</dbReference>
<evidence type="ECO:0000313" key="4">
    <source>
        <dbReference type="Proteomes" id="UP000219994"/>
    </source>
</evidence>
<dbReference type="PANTHER" id="PTHR43283:SF11">
    <property type="entry name" value="BETA-LACTAMASE-RELATED DOMAIN-CONTAINING PROTEIN"/>
    <property type="match status" value="1"/>
</dbReference>
<dbReference type="EMBL" id="NAEP01000023">
    <property type="protein sequence ID" value="PDQ36079.1"/>
    <property type="molecule type" value="Genomic_DNA"/>
</dbReference>
<gene>
    <name evidence="3" type="ORF">B5766_02780</name>
</gene>
<comment type="caution">
    <text evidence="3">The sequence shown here is derived from an EMBL/GenBank/DDBJ whole genome shotgun (WGS) entry which is preliminary data.</text>
</comment>
<dbReference type="Gene3D" id="3.40.710.10">
    <property type="entry name" value="DD-peptidase/beta-lactamase superfamily"/>
    <property type="match status" value="1"/>
</dbReference>
<accession>A0A2A6FTN3</accession>
<feature type="domain" description="Beta-lactamase-related" evidence="2">
    <location>
        <begin position="24"/>
        <end position="360"/>
    </location>
</feature>
<reference evidence="4" key="1">
    <citation type="submission" date="2017-03" db="EMBL/GenBank/DDBJ databases">
        <authorList>
            <person name="Lund M.B."/>
        </authorList>
    </citation>
    <scope>NUCLEOTIDE SEQUENCE [LARGE SCALE GENOMIC DNA]</scope>
</reference>
<dbReference type="InterPro" id="IPR001466">
    <property type="entry name" value="Beta-lactam-related"/>
</dbReference>
<dbReference type="GO" id="GO:0016787">
    <property type="term" value="F:hydrolase activity"/>
    <property type="evidence" value="ECO:0007669"/>
    <property type="project" value="UniProtKB-KW"/>
</dbReference>
<keyword evidence="1" id="KW-0378">Hydrolase</keyword>
<dbReference type="Pfam" id="PF00144">
    <property type="entry name" value="Beta-lactamase"/>
    <property type="match status" value="1"/>
</dbReference>
<dbReference type="Proteomes" id="UP000219994">
    <property type="component" value="Unassembled WGS sequence"/>
</dbReference>
<evidence type="ECO:0000256" key="1">
    <source>
        <dbReference type="ARBA" id="ARBA00022801"/>
    </source>
</evidence>
<dbReference type="SUPFAM" id="SSF56601">
    <property type="entry name" value="beta-lactamase/transpeptidase-like"/>
    <property type="match status" value="1"/>
</dbReference>